<dbReference type="Pfam" id="PF00004">
    <property type="entry name" value="AAA"/>
    <property type="match status" value="1"/>
</dbReference>
<dbReference type="EMBL" id="JBHTLU010000013">
    <property type="protein sequence ID" value="MFD1220690.1"/>
    <property type="molecule type" value="Genomic_DNA"/>
</dbReference>
<dbReference type="Proteomes" id="UP001597180">
    <property type="component" value="Unassembled WGS sequence"/>
</dbReference>
<proteinExistence type="inferred from homology"/>
<protein>
    <recommendedName>
        <fullName evidence="4">Uncharacterized AAA domain-containing protein ycf46</fullName>
    </recommendedName>
</protein>
<dbReference type="InterPro" id="IPR052381">
    <property type="entry name" value="AAA_domain_protein"/>
</dbReference>
<name>A0ABW3UM72_9BACL</name>
<dbReference type="Gene3D" id="3.40.50.300">
    <property type="entry name" value="P-loop containing nucleotide triphosphate hydrolases"/>
    <property type="match status" value="1"/>
</dbReference>
<feature type="domain" description="AAA+ ATPase" evidence="5">
    <location>
        <begin position="254"/>
        <end position="387"/>
    </location>
</feature>
<dbReference type="InterPro" id="IPR003959">
    <property type="entry name" value="ATPase_AAA_core"/>
</dbReference>
<gene>
    <name evidence="6" type="ORF">ACFQ4B_11200</name>
</gene>
<comment type="similarity">
    <text evidence="3">Belongs to the AAA ATPase family. Highly divergent.</text>
</comment>
<dbReference type="SMART" id="SM00382">
    <property type="entry name" value="AAA"/>
    <property type="match status" value="1"/>
</dbReference>
<keyword evidence="7" id="KW-1185">Reference proteome</keyword>
<accession>A0ABW3UM72</accession>
<evidence type="ECO:0000256" key="4">
    <source>
        <dbReference type="ARBA" id="ARBA00040480"/>
    </source>
</evidence>
<evidence type="ECO:0000313" key="7">
    <source>
        <dbReference type="Proteomes" id="UP001597180"/>
    </source>
</evidence>
<evidence type="ECO:0000256" key="1">
    <source>
        <dbReference type="ARBA" id="ARBA00022741"/>
    </source>
</evidence>
<sequence length="507" mass="57566">MQTIKQYIAAGFPLIWVTGYEENIILEDIFKISKDIQMGVKIWSCTKGWFDPQTGQSLEMHPSDQISCFDVYRQEQDNMIHVFTNFHFFLDNYMVLQKIRDMVPFAKHGSKPCIFLSPYVQLPAEIEKEVALVEYRLPDVQELGKVLDIVMSSVDSRIEITDRTRLLEAALGMTCAEAENAFAVTLVRHGSFHGQAITEIQREKTKIIRRSGLLEYIEPSLTLDDIGGNQEIKDWLLEREQAFTPMARDYGIKEPAGLLYVGVPGCGKSLAAKAASAAWQLPLLRFPLDRVFGSLVGQSEKQMRAAIELAETLSPCILWIDELDKAFSGLGNGNDGGVTNRIFGQLLTWMQEKSKPVFLFATANDVTSLPPELLRRFDEIFWADLPQKEERQEIWHIHIARKRRNPQLFDLNALAEASEGYSGAEIEKVLEAAMFYAFSQKRDFTTDDMLRAIQSKIPLSITMKEKIESIRAWGKLRAKSASRCTGEIDLSEIEERSALPKRRITLS</sequence>
<keyword evidence="2" id="KW-0067">ATP-binding</keyword>
<evidence type="ECO:0000256" key="3">
    <source>
        <dbReference type="ARBA" id="ARBA00038088"/>
    </source>
</evidence>
<dbReference type="Pfam" id="PF17862">
    <property type="entry name" value="AAA_lid_3"/>
    <property type="match status" value="1"/>
</dbReference>
<organism evidence="6 7">
    <name type="scientific">Paenibacillus vulneris</name>
    <dbReference type="NCBI Taxonomy" id="1133364"/>
    <lineage>
        <taxon>Bacteria</taxon>
        <taxon>Bacillati</taxon>
        <taxon>Bacillota</taxon>
        <taxon>Bacilli</taxon>
        <taxon>Bacillales</taxon>
        <taxon>Paenibacillaceae</taxon>
        <taxon>Paenibacillus</taxon>
    </lineage>
</organism>
<evidence type="ECO:0000259" key="5">
    <source>
        <dbReference type="SMART" id="SM00382"/>
    </source>
</evidence>
<dbReference type="InterPro" id="IPR027417">
    <property type="entry name" value="P-loop_NTPase"/>
</dbReference>
<reference evidence="7" key="1">
    <citation type="journal article" date="2019" name="Int. J. Syst. Evol. Microbiol.">
        <title>The Global Catalogue of Microorganisms (GCM) 10K type strain sequencing project: providing services to taxonomists for standard genome sequencing and annotation.</title>
        <authorList>
            <consortium name="The Broad Institute Genomics Platform"/>
            <consortium name="The Broad Institute Genome Sequencing Center for Infectious Disease"/>
            <person name="Wu L."/>
            <person name="Ma J."/>
        </authorList>
    </citation>
    <scope>NUCLEOTIDE SEQUENCE [LARGE SCALE GENOMIC DNA]</scope>
    <source>
        <strain evidence="7">CCUG 53270</strain>
    </source>
</reference>
<dbReference type="PANTHER" id="PTHR42960">
    <property type="entry name" value="YCF46 PROTEIN"/>
    <property type="match status" value="1"/>
</dbReference>
<evidence type="ECO:0000313" key="6">
    <source>
        <dbReference type="EMBL" id="MFD1220690.1"/>
    </source>
</evidence>
<dbReference type="RefSeq" id="WP_345587264.1">
    <property type="nucleotide sequence ID" value="NZ_BAABJG010000006.1"/>
</dbReference>
<keyword evidence="1" id="KW-0547">Nucleotide-binding</keyword>
<dbReference type="Gene3D" id="1.10.8.60">
    <property type="match status" value="1"/>
</dbReference>
<dbReference type="SUPFAM" id="SSF52540">
    <property type="entry name" value="P-loop containing nucleoside triphosphate hydrolases"/>
    <property type="match status" value="1"/>
</dbReference>
<dbReference type="PANTHER" id="PTHR42960:SF1">
    <property type="entry name" value="YCF46 PROTEIN"/>
    <property type="match status" value="1"/>
</dbReference>
<evidence type="ECO:0000256" key="2">
    <source>
        <dbReference type="ARBA" id="ARBA00022840"/>
    </source>
</evidence>
<comment type="caution">
    <text evidence="6">The sequence shown here is derived from an EMBL/GenBank/DDBJ whole genome shotgun (WGS) entry which is preliminary data.</text>
</comment>
<dbReference type="InterPro" id="IPR003593">
    <property type="entry name" value="AAA+_ATPase"/>
</dbReference>
<dbReference type="InterPro" id="IPR041569">
    <property type="entry name" value="AAA_lid_3"/>
</dbReference>